<dbReference type="SMART" id="SM00342">
    <property type="entry name" value="HTH_ARAC"/>
    <property type="match status" value="1"/>
</dbReference>
<dbReference type="PANTHER" id="PTHR46796:SF13">
    <property type="entry name" value="HTH-TYPE TRANSCRIPTIONAL ACTIVATOR RHAS"/>
    <property type="match status" value="1"/>
</dbReference>
<keyword evidence="2" id="KW-0238">DNA-binding</keyword>
<dbReference type="InterPro" id="IPR018060">
    <property type="entry name" value="HTH_AraC"/>
</dbReference>
<keyword evidence="6" id="KW-1185">Reference proteome</keyword>
<proteinExistence type="predicted"/>
<evidence type="ECO:0000256" key="3">
    <source>
        <dbReference type="ARBA" id="ARBA00023163"/>
    </source>
</evidence>
<dbReference type="Gene3D" id="1.10.10.60">
    <property type="entry name" value="Homeodomain-like"/>
    <property type="match status" value="1"/>
</dbReference>
<evidence type="ECO:0000256" key="2">
    <source>
        <dbReference type="ARBA" id="ARBA00023125"/>
    </source>
</evidence>
<dbReference type="Proteomes" id="UP001597476">
    <property type="component" value="Unassembled WGS sequence"/>
</dbReference>
<sequence length="270" mass="31333">MYAFESIKHFYRPLQPSVASDGKQVIYQEVLPEASLQHFVYCFWQLKTSKKLDAPFVYRVVSDGCIDVFFNQNATSESFVMGFCRKYTEFPIGNEFNYVGIRFLPSVFPLIFNIDAKALSNQDQELRGILPDIAQSIVEKIHPNQEFSMVVNQLHQIVAPFILNRKFDFDNRFYKALHLIFRTSGNIETENGLGTGLSPRQLRRLFNYYVGTTPKAFGKVVRFQHFLNMKPSTQSLKSQKLFYDVGFYDQAHFIKDFKTFYGVTPTQALK</sequence>
<name>A0ABW5TAU6_9FLAO</name>
<dbReference type="InterPro" id="IPR046532">
    <property type="entry name" value="DUF6597"/>
</dbReference>
<gene>
    <name evidence="5" type="ORF">ACFSR8_07895</name>
</gene>
<keyword evidence="1" id="KW-0805">Transcription regulation</keyword>
<accession>A0ABW5TAU6</accession>
<feature type="domain" description="HTH araC/xylS-type" evidence="4">
    <location>
        <begin position="196"/>
        <end position="270"/>
    </location>
</feature>
<dbReference type="EMBL" id="JBHULY010000014">
    <property type="protein sequence ID" value="MFD2726136.1"/>
    <property type="molecule type" value="Genomic_DNA"/>
</dbReference>
<organism evidence="5 6">
    <name type="scientific">Hyunsoonleella rubra</name>
    <dbReference type="NCBI Taxonomy" id="1737062"/>
    <lineage>
        <taxon>Bacteria</taxon>
        <taxon>Pseudomonadati</taxon>
        <taxon>Bacteroidota</taxon>
        <taxon>Flavobacteriia</taxon>
        <taxon>Flavobacteriales</taxon>
        <taxon>Flavobacteriaceae</taxon>
    </lineage>
</organism>
<dbReference type="Pfam" id="PF20240">
    <property type="entry name" value="DUF6597"/>
    <property type="match status" value="1"/>
</dbReference>
<dbReference type="PROSITE" id="PS01124">
    <property type="entry name" value="HTH_ARAC_FAMILY_2"/>
    <property type="match status" value="1"/>
</dbReference>
<dbReference type="RefSeq" id="WP_380290782.1">
    <property type="nucleotide sequence ID" value="NZ_JBHULY010000014.1"/>
</dbReference>
<evidence type="ECO:0000313" key="5">
    <source>
        <dbReference type="EMBL" id="MFD2726136.1"/>
    </source>
</evidence>
<evidence type="ECO:0000259" key="4">
    <source>
        <dbReference type="PROSITE" id="PS01124"/>
    </source>
</evidence>
<dbReference type="PANTHER" id="PTHR46796">
    <property type="entry name" value="HTH-TYPE TRANSCRIPTIONAL ACTIVATOR RHAS-RELATED"/>
    <property type="match status" value="1"/>
</dbReference>
<comment type="caution">
    <text evidence="5">The sequence shown here is derived from an EMBL/GenBank/DDBJ whole genome shotgun (WGS) entry which is preliminary data.</text>
</comment>
<evidence type="ECO:0000313" key="6">
    <source>
        <dbReference type="Proteomes" id="UP001597476"/>
    </source>
</evidence>
<reference evidence="6" key="1">
    <citation type="journal article" date="2019" name="Int. J. Syst. Evol. Microbiol.">
        <title>The Global Catalogue of Microorganisms (GCM) 10K type strain sequencing project: providing services to taxonomists for standard genome sequencing and annotation.</title>
        <authorList>
            <consortium name="The Broad Institute Genomics Platform"/>
            <consortium name="The Broad Institute Genome Sequencing Center for Infectious Disease"/>
            <person name="Wu L."/>
            <person name="Ma J."/>
        </authorList>
    </citation>
    <scope>NUCLEOTIDE SEQUENCE [LARGE SCALE GENOMIC DNA]</scope>
    <source>
        <strain evidence="6">KCTC 42398</strain>
    </source>
</reference>
<dbReference type="Pfam" id="PF12833">
    <property type="entry name" value="HTH_18"/>
    <property type="match status" value="1"/>
</dbReference>
<protein>
    <submittedName>
        <fullName evidence="5">DUF6597 domain-containing transcriptional factor</fullName>
    </submittedName>
</protein>
<evidence type="ECO:0000256" key="1">
    <source>
        <dbReference type="ARBA" id="ARBA00023015"/>
    </source>
</evidence>
<keyword evidence="3" id="KW-0804">Transcription</keyword>
<dbReference type="InterPro" id="IPR050204">
    <property type="entry name" value="AraC_XylS_family_regulators"/>
</dbReference>